<dbReference type="Gene3D" id="3.90.940.10">
    <property type="match status" value="1"/>
</dbReference>
<dbReference type="SMART" id="SM01409">
    <property type="entry name" value="RNA_pol_Rpb6"/>
    <property type="match status" value="1"/>
</dbReference>
<proteinExistence type="inferred from homology"/>
<reference evidence="11 12" key="1">
    <citation type="submission" date="2023-08" db="EMBL/GenBank/DDBJ databases">
        <title>Helicovermis profunda gen. nov., sp. nov., a novel mesophilic, fermentative bacterium within the Bacillota from a deep-sea hydrothermal vent chimney.</title>
        <authorList>
            <person name="Miyazaki U."/>
            <person name="Mizutani D."/>
            <person name="Hashimoto Y."/>
            <person name="Tame A."/>
            <person name="Sawayama S."/>
            <person name="Miyazaki J."/>
            <person name="Takai K."/>
            <person name="Nakagawa S."/>
        </authorList>
    </citation>
    <scope>NUCLEOTIDE SEQUENCE [LARGE SCALE GENOMIC DNA]</scope>
    <source>
        <strain evidence="11 12">S502</strain>
    </source>
</reference>
<evidence type="ECO:0000313" key="12">
    <source>
        <dbReference type="Proteomes" id="UP001321786"/>
    </source>
</evidence>
<keyword evidence="6 10" id="KW-0548">Nucleotidyltransferase</keyword>
<evidence type="ECO:0000256" key="10">
    <source>
        <dbReference type="HAMAP-Rule" id="MF_00366"/>
    </source>
</evidence>
<dbReference type="PANTHER" id="PTHR34476">
    <property type="entry name" value="DNA-DIRECTED RNA POLYMERASE SUBUNIT OMEGA"/>
    <property type="match status" value="1"/>
</dbReference>
<accession>A0AAU9E4E9</accession>
<gene>
    <name evidence="10 11" type="primary">rpoZ</name>
    <name evidence="11" type="ORF">HLPR_18020</name>
</gene>
<comment type="catalytic activity">
    <reaction evidence="9 10">
        <text>RNA(n) + a ribonucleoside 5'-triphosphate = RNA(n+1) + diphosphate</text>
        <dbReference type="Rhea" id="RHEA:21248"/>
        <dbReference type="Rhea" id="RHEA-COMP:14527"/>
        <dbReference type="Rhea" id="RHEA-COMP:17342"/>
        <dbReference type="ChEBI" id="CHEBI:33019"/>
        <dbReference type="ChEBI" id="CHEBI:61557"/>
        <dbReference type="ChEBI" id="CHEBI:140395"/>
        <dbReference type="EC" id="2.7.7.6"/>
    </reaction>
</comment>
<evidence type="ECO:0000256" key="3">
    <source>
        <dbReference type="ARBA" id="ARBA00013725"/>
    </source>
</evidence>
<dbReference type="InterPro" id="IPR006110">
    <property type="entry name" value="Pol_omega/Rpo6/RPB6"/>
</dbReference>
<evidence type="ECO:0000256" key="8">
    <source>
        <dbReference type="ARBA" id="ARBA00029924"/>
    </source>
</evidence>
<comment type="function">
    <text evidence="10">Promotes RNA polymerase assembly. Latches the N- and C-terminal regions of the beta' subunit thereby facilitating its interaction with the beta and alpha subunits.</text>
</comment>
<comment type="similarity">
    <text evidence="1 10">Belongs to the RNA polymerase subunit omega family.</text>
</comment>
<dbReference type="RefSeq" id="WP_338535101.1">
    <property type="nucleotide sequence ID" value="NZ_AP028654.1"/>
</dbReference>
<dbReference type="KEGG" id="hprf:HLPR_18020"/>
<keyword evidence="4 10" id="KW-0240">DNA-directed RNA polymerase</keyword>
<evidence type="ECO:0000256" key="1">
    <source>
        <dbReference type="ARBA" id="ARBA00006711"/>
    </source>
</evidence>
<dbReference type="HAMAP" id="MF_00366">
    <property type="entry name" value="RNApol_bact_RpoZ"/>
    <property type="match status" value="1"/>
</dbReference>
<evidence type="ECO:0000256" key="2">
    <source>
        <dbReference type="ARBA" id="ARBA00012418"/>
    </source>
</evidence>
<keyword evidence="5 10" id="KW-0808">Transferase</keyword>
<keyword evidence="12" id="KW-1185">Reference proteome</keyword>
<dbReference type="EC" id="2.7.7.6" evidence="2 10"/>
<dbReference type="Proteomes" id="UP001321786">
    <property type="component" value="Chromosome"/>
</dbReference>
<protein>
    <recommendedName>
        <fullName evidence="3 10">DNA-directed RNA polymerase subunit omega</fullName>
        <shortName evidence="10">RNAP omega subunit</shortName>
        <ecNumber evidence="2 10">2.7.7.6</ecNumber>
    </recommendedName>
    <alternativeName>
        <fullName evidence="10">RNA polymerase omega subunit</fullName>
    </alternativeName>
    <alternativeName>
        <fullName evidence="8 10">Transcriptase subunit omega</fullName>
    </alternativeName>
</protein>
<dbReference type="SUPFAM" id="SSF63562">
    <property type="entry name" value="RPB6/omega subunit-like"/>
    <property type="match status" value="1"/>
</dbReference>
<evidence type="ECO:0000256" key="5">
    <source>
        <dbReference type="ARBA" id="ARBA00022679"/>
    </source>
</evidence>
<name>A0AAU9E4E9_9FIRM</name>
<dbReference type="GO" id="GO:0000428">
    <property type="term" value="C:DNA-directed RNA polymerase complex"/>
    <property type="evidence" value="ECO:0007669"/>
    <property type="project" value="UniProtKB-KW"/>
</dbReference>
<organism evidence="11 12">
    <name type="scientific">Helicovermis profundi</name>
    <dbReference type="NCBI Taxonomy" id="3065157"/>
    <lineage>
        <taxon>Bacteria</taxon>
        <taxon>Bacillati</taxon>
        <taxon>Bacillota</taxon>
        <taxon>Clostridia</taxon>
        <taxon>Helicovermis</taxon>
    </lineage>
</organism>
<evidence type="ECO:0000256" key="7">
    <source>
        <dbReference type="ARBA" id="ARBA00023163"/>
    </source>
</evidence>
<dbReference type="NCBIfam" id="TIGR00690">
    <property type="entry name" value="rpoZ"/>
    <property type="match status" value="1"/>
</dbReference>
<keyword evidence="7 10" id="KW-0804">Transcription</keyword>
<sequence length="65" mass="7203">MLKPPVNKMIEIAGSRYALVIAVSKRARQLIEGDEALIETNSIKPVTIAINEIEQDKVECINPVE</sequence>
<dbReference type="GO" id="GO:0003677">
    <property type="term" value="F:DNA binding"/>
    <property type="evidence" value="ECO:0007669"/>
    <property type="project" value="UniProtKB-UniRule"/>
</dbReference>
<dbReference type="GO" id="GO:0003899">
    <property type="term" value="F:DNA-directed RNA polymerase activity"/>
    <property type="evidence" value="ECO:0007669"/>
    <property type="project" value="UniProtKB-UniRule"/>
</dbReference>
<dbReference type="Pfam" id="PF01192">
    <property type="entry name" value="RNA_pol_Rpb6"/>
    <property type="match status" value="1"/>
</dbReference>
<dbReference type="InterPro" id="IPR003716">
    <property type="entry name" value="DNA-dir_RNA_pol_omega"/>
</dbReference>
<evidence type="ECO:0000256" key="9">
    <source>
        <dbReference type="ARBA" id="ARBA00048552"/>
    </source>
</evidence>
<dbReference type="AlphaFoldDB" id="A0AAU9E4E9"/>
<dbReference type="GO" id="GO:0006351">
    <property type="term" value="P:DNA-templated transcription"/>
    <property type="evidence" value="ECO:0007669"/>
    <property type="project" value="UniProtKB-UniRule"/>
</dbReference>
<dbReference type="InterPro" id="IPR036161">
    <property type="entry name" value="RPB6/omega-like_sf"/>
</dbReference>
<dbReference type="EMBL" id="AP028654">
    <property type="protein sequence ID" value="BEP29471.1"/>
    <property type="molecule type" value="Genomic_DNA"/>
</dbReference>
<comment type="subunit">
    <text evidence="10">The RNAP catalytic core consists of 2 alpha, 1 beta, 1 beta' and 1 omega subunit. When a sigma factor is associated with the core the holoenzyme is formed, which can initiate transcription.</text>
</comment>
<evidence type="ECO:0000313" key="11">
    <source>
        <dbReference type="EMBL" id="BEP29471.1"/>
    </source>
</evidence>
<dbReference type="PANTHER" id="PTHR34476:SF1">
    <property type="entry name" value="DNA-DIRECTED RNA POLYMERASE SUBUNIT OMEGA"/>
    <property type="match status" value="1"/>
</dbReference>
<evidence type="ECO:0000256" key="6">
    <source>
        <dbReference type="ARBA" id="ARBA00022695"/>
    </source>
</evidence>
<evidence type="ECO:0000256" key="4">
    <source>
        <dbReference type="ARBA" id="ARBA00022478"/>
    </source>
</evidence>